<sequence>MLRVPLGEQPLAARTVAVAHGGEPAGQPGPAPDPLPYRDGSDIGDLHHAAQAAAPGAGDRPCRGRIPCDKENDIPLGSDGACGGFPGPGTVVASTRQSEGY</sequence>
<comment type="caution">
    <text evidence="2">The sequence shown here is derived from an EMBL/GenBank/DDBJ whole genome shotgun (WGS) entry which is preliminary data.</text>
</comment>
<feature type="region of interest" description="Disordered" evidence="1">
    <location>
        <begin position="19"/>
        <end position="42"/>
    </location>
</feature>
<reference evidence="2 3" key="1">
    <citation type="submission" date="2018-07" db="EMBL/GenBank/DDBJ databases">
        <title>Whole Genome Shotgun Sequence of Streptomyces spongiicola strain 531S.</title>
        <authorList>
            <person name="Dohra H."/>
            <person name="Kodani S."/>
        </authorList>
    </citation>
    <scope>NUCLEOTIDE SEQUENCE [LARGE SCALE GENOMIC DNA]</scope>
    <source>
        <strain evidence="2 3">531S</strain>
    </source>
</reference>
<protein>
    <submittedName>
        <fullName evidence="2">Uncharacterized protein</fullName>
    </submittedName>
</protein>
<evidence type="ECO:0000256" key="1">
    <source>
        <dbReference type="SAM" id="MobiDB-lite"/>
    </source>
</evidence>
<proteinExistence type="predicted"/>
<accession>A0A388T4L2</accession>
<organism evidence="2 3">
    <name type="scientific">Streptomyces spongiicola</name>
    <dbReference type="NCBI Taxonomy" id="1690221"/>
    <lineage>
        <taxon>Bacteria</taxon>
        <taxon>Bacillati</taxon>
        <taxon>Actinomycetota</taxon>
        <taxon>Actinomycetes</taxon>
        <taxon>Kitasatosporales</taxon>
        <taxon>Streptomycetaceae</taxon>
        <taxon>Streptomyces</taxon>
    </lineage>
</organism>
<dbReference type="EMBL" id="BGZL01000015">
    <property type="protein sequence ID" value="GBQ03122.1"/>
    <property type="molecule type" value="Genomic_DNA"/>
</dbReference>
<gene>
    <name evidence="2" type="ORF">SSP531S_45890</name>
</gene>
<name>A0A388T4L2_9ACTN</name>
<feature type="compositionally biased region" description="Polar residues" evidence="1">
    <location>
        <begin position="92"/>
        <end position="101"/>
    </location>
</feature>
<evidence type="ECO:0000313" key="2">
    <source>
        <dbReference type="EMBL" id="GBQ03122.1"/>
    </source>
</evidence>
<evidence type="ECO:0000313" key="3">
    <source>
        <dbReference type="Proteomes" id="UP000265354"/>
    </source>
</evidence>
<feature type="region of interest" description="Disordered" evidence="1">
    <location>
        <begin position="78"/>
        <end position="101"/>
    </location>
</feature>
<dbReference type="Proteomes" id="UP000265354">
    <property type="component" value="Unassembled WGS sequence"/>
</dbReference>
<dbReference type="AlphaFoldDB" id="A0A388T4L2"/>